<reference evidence="1" key="1">
    <citation type="submission" date="2021-02" db="EMBL/GenBank/DDBJ databases">
        <authorList>
            <person name="Nowell W R."/>
        </authorList>
    </citation>
    <scope>NUCLEOTIDE SEQUENCE</scope>
</reference>
<dbReference type="EMBL" id="CAJOAZ010001819">
    <property type="protein sequence ID" value="CAF3861197.1"/>
    <property type="molecule type" value="Genomic_DNA"/>
</dbReference>
<evidence type="ECO:0000313" key="2">
    <source>
        <dbReference type="EMBL" id="CAF3861197.1"/>
    </source>
</evidence>
<sequence length="118" mass="13515">MGPGLDLVAEDDQQTHMIELLDPIITDQPIDDNRVNINQPHNNRQKDELERQMYLQIQSSINAKICAYNLRHPIGSVPGIEMIVCEKRVYDPFFSIVSEHFSNFLGDIAKLYKSLTDS</sequence>
<protein>
    <submittedName>
        <fullName evidence="1">Uncharacterized protein</fullName>
    </submittedName>
</protein>
<evidence type="ECO:0000313" key="1">
    <source>
        <dbReference type="EMBL" id="CAF0991639.1"/>
    </source>
</evidence>
<dbReference type="Proteomes" id="UP000663845">
    <property type="component" value="Unassembled WGS sequence"/>
</dbReference>
<evidence type="ECO:0000313" key="3">
    <source>
        <dbReference type="Proteomes" id="UP000663845"/>
    </source>
</evidence>
<dbReference type="AlphaFoldDB" id="A0A814G1W1"/>
<dbReference type="EMBL" id="CAJNOG010000134">
    <property type="protein sequence ID" value="CAF0991639.1"/>
    <property type="molecule type" value="Genomic_DNA"/>
</dbReference>
<comment type="caution">
    <text evidence="1">The sequence shown here is derived from an EMBL/GenBank/DDBJ whole genome shotgun (WGS) entry which is preliminary data.</text>
</comment>
<dbReference type="Proteomes" id="UP000663844">
    <property type="component" value="Unassembled WGS sequence"/>
</dbReference>
<organism evidence="1 3">
    <name type="scientific">Adineta steineri</name>
    <dbReference type="NCBI Taxonomy" id="433720"/>
    <lineage>
        <taxon>Eukaryota</taxon>
        <taxon>Metazoa</taxon>
        <taxon>Spiralia</taxon>
        <taxon>Gnathifera</taxon>
        <taxon>Rotifera</taxon>
        <taxon>Eurotatoria</taxon>
        <taxon>Bdelloidea</taxon>
        <taxon>Adinetida</taxon>
        <taxon>Adinetidae</taxon>
        <taxon>Adineta</taxon>
    </lineage>
</organism>
<proteinExistence type="predicted"/>
<accession>A0A814G1W1</accession>
<gene>
    <name evidence="1" type="ORF">JYZ213_LOCUS15494</name>
    <name evidence="2" type="ORF">OXD698_LOCUS21825</name>
</gene>
<name>A0A814G1W1_9BILA</name>